<dbReference type="InterPro" id="IPR009989">
    <property type="entry name" value="TrbM"/>
</dbReference>
<sequence>MKHTVITAALLCALACPAFAADGQKADPNDPCAIVLCLAGKLDGSSPAECDPMYKTFMSVKKKNKHGFLPGHTSDARKKMLNQCPSADSGTINKIISKFGRLSGW</sequence>
<comment type="caution">
    <text evidence="2">The sequence shown here is derived from an EMBL/GenBank/DDBJ whole genome shotgun (WGS) entry which is preliminary data.</text>
</comment>
<dbReference type="Proteomes" id="UP001306510">
    <property type="component" value="Unassembled WGS sequence"/>
</dbReference>
<keyword evidence="1" id="KW-0732">Signal</keyword>
<organism evidence="2 3">
    <name type="scientific">Enterobacter vonholyi</name>
    <dbReference type="NCBI Taxonomy" id="2797505"/>
    <lineage>
        <taxon>Bacteria</taxon>
        <taxon>Pseudomonadati</taxon>
        <taxon>Pseudomonadota</taxon>
        <taxon>Gammaproteobacteria</taxon>
        <taxon>Enterobacterales</taxon>
        <taxon>Enterobacteriaceae</taxon>
        <taxon>Enterobacter</taxon>
    </lineage>
</organism>
<evidence type="ECO:0000313" key="3">
    <source>
        <dbReference type="Proteomes" id="UP001306510"/>
    </source>
</evidence>
<evidence type="ECO:0000256" key="1">
    <source>
        <dbReference type="SAM" id="SignalP"/>
    </source>
</evidence>
<feature type="signal peptide" evidence="1">
    <location>
        <begin position="1"/>
        <end position="20"/>
    </location>
</feature>
<accession>A0ABU6E7Y6</accession>
<dbReference type="EMBL" id="JALLMC010000011">
    <property type="protein sequence ID" value="MEB6412314.1"/>
    <property type="molecule type" value="Genomic_DNA"/>
</dbReference>
<dbReference type="Pfam" id="PF07424">
    <property type="entry name" value="TrbM"/>
    <property type="match status" value="1"/>
</dbReference>
<gene>
    <name evidence="2" type="ORF">MXM28_21850</name>
</gene>
<protein>
    <submittedName>
        <fullName evidence="2">TrbM/KikA/MpfK family conjugal transfer protein</fullName>
    </submittedName>
</protein>
<keyword evidence="3" id="KW-1185">Reference proteome</keyword>
<dbReference type="RefSeq" id="WP_064790893.1">
    <property type="nucleotide sequence ID" value="NZ_JALLMC010000011.1"/>
</dbReference>
<name>A0ABU6E7Y6_9ENTR</name>
<proteinExistence type="predicted"/>
<reference evidence="2 3" key="1">
    <citation type="submission" date="2022-04" db="EMBL/GenBank/DDBJ databases">
        <title>Whole genome surviellance of AMR bacteria from Assam, India: One Health Study.</title>
        <authorList>
            <person name="Mendem S.K."/>
            <person name="Rakshit O."/>
            <person name="Murugesan D."/>
            <person name="Shome R."/>
            <person name="Raisen C."/>
            <person name="Holmes M.A."/>
            <person name="Saikia K."/>
            <person name="Shome B.R."/>
        </authorList>
    </citation>
    <scope>NUCLEOTIDE SEQUENCE [LARGE SCALE GENOMIC DNA]</scope>
    <source>
        <strain evidence="2 3">MGG-11lp</strain>
    </source>
</reference>
<evidence type="ECO:0000313" key="2">
    <source>
        <dbReference type="EMBL" id="MEB6412314.1"/>
    </source>
</evidence>
<feature type="chain" id="PRO_5047534771" evidence="1">
    <location>
        <begin position="21"/>
        <end position="105"/>
    </location>
</feature>